<protein>
    <recommendedName>
        <fullName evidence="11">Fucosyltransferase</fullName>
    </recommendedName>
</protein>
<dbReference type="GO" id="GO:0005794">
    <property type="term" value="C:Golgi apparatus"/>
    <property type="evidence" value="ECO:0007669"/>
    <property type="project" value="UniProtKB-SubCell"/>
</dbReference>
<keyword evidence="7" id="KW-0961">Cell wall biogenesis/degradation</keyword>
<sequence length="663" mass="75147">MLAGGLRLRGEAKNGRWGWRFGNERDTKGRRAIVGRTQIVCFRRRPTATPTSRRAPLDRAPQLVRDGPTAGQISNSSCSANSSTIEHPKDKLLGGLLSHVFDEASCPSRYQSALYWKVSNHTTSAYLVEKLRRYEALHKKCGPDTEVYKKAVEQLKSNRSTGPMECNYVVWMASDGLGNRILSITSAFLYALLNNKVLLLDLPEDMKGLFCEPFPNTTWVLPSDFPINNLKWVWRFEKDPYRYGDMLKKKVLSNDMNPANASFPLPAYLYLHLVHSNDDFDKMFYCQESQLLLQNFPWLLLRSNQYFVPALFLIPEFVKELSLLFPERTTVFHHLGRYLFHPSNSVWGYVTRYYEAYLANAKESLGMQIRTFAKVDVDSHLSSIMGCARSEKLLPDVDLKDPALPTVIGVKPKAVLVTSLNSGYFEKLRDMYYEHATTTGEVIGIYQPSHEEQQHTEKLSHNMKALAEMYLLSLTDSLMTSPYSTFGYVAQGLGGLSPWILVRPDKKKLCLHSMTMEPCFHFPPSYDCNAHKKVDIGSVVPYLRHCEDFPKGTQITPALRLCIVLGSAQRQPRDLGLNSPRQEQPRNPCYSSPTPLSHLRQFPSSLREPLLDFLGSQVSYTQVLVVLHLHLVLGSTRNNPRTQAATALRLFLVLNNAKDSLGT</sequence>
<feature type="region of interest" description="Disordered" evidence="8">
    <location>
        <begin position="62"/>
        <end position="84"/>
    </location>
</feature>
<organism evidence="9 10">
    <name type="scientific">Ensete ventricosum</name>
    <name type="common">Abyssinian banana</name>
    <name type="synonym">Musa ensete</name>
    <dbReference type="NCBI Taxonomy" id="4639"/>
    <lineage>
        <taxon>Eukaryota</taxon>
        <taxon>Viridiplantae</taxon>
        <taxon>Streptophyta</taxon>
        <taxon>Embryophyta</taxon>
        <taxon>Tracheophyta</taxon>
        <taxon>Spermatophyta</taxon>
        <taxon>Magnoliopsida</taxon>
        <taxon>Liliopsida</taxon>
        <taxon>Zingiberales</taxon>
        <taxon>Musaceae</taxon>
        <taxon>Ensete</taxon>
    </lineage>
</organism>
<dbReference type="Proteomes" id="UP000287651">
    <property type="component" value="Unassembled WGS sequence"/>
</dbReference>
<comment type="similarity">
    <text evidence="2">Belongs to the glycosyltransferase 37 family.</text>
</comment>
<dbReference type="AlphaFoldDB" id="A0A427AXU9"/>
<dbReference type="GO" id="GO:0009969">
    <property type="term" value="P:xyloglucan biosynthetic process"/>
    <property type="evidence" value="ECO:0007669"/>
    <property type="project" value="TreeGrafter"/>
</dbReference>
<proteinExistence type="inferred from homology"/>
<keyword evidence="6" id="KW-0325">Glycoprotein</keyword>
<dbReference type="InterPro" id="IPR004938">
    <property type="entry name" value="XG_FTase"/>
</dbReference>
<name>A0A427AXU9_ENSVE</name>
<dbReference type="GO" id="GO:0042546">
    <property type="term" value="P:cell wall biogenesis"/>
    <property type="evidence" value="ECO:0007669"/>
    <property type="project" value="InterPro"/>
</dbReference>
<evidence type="ECO:0000256" key="2">
    <source>
        <dbReference type="ARBA" id="ARBA00010481"/>
    </source>
</evidence>
<gene>
    <name evidence="9" type="ORF">B296_00008642</name>
</gene>
<dbReference type="Pfam" id="PF03254">
    <property type="entry name" value="XG_FTase"/>
    <property type="match status" value="1"/>
</dbReference>
<evidence type="ECO:0000256" key="6">
    <source>
        <dbReference type="ARBA" id="ARBA00023180"/>
    </source>
</evidence>
<evidence type="ECO:0000256" key="5">
    <source>
        <dbReference type="ARBA" id="ARBA00023034"/>
    </source>
</evidence>
<evidence type="ECO:0000256" key="7">
    <source>
        <dbReference type="ARBA" id="ARBA00023316"/>
    </source>
</evidence>
<evidence type="ECO:0000313" key="9">
    <source>
        <dbReference type="EMBL" id="RRT81089.1"/>
    </source>
</evidence>
<dbReference type="PANTHER" id="PTHR31889:SF2">
    <property type="entry name" value="FUCOSYLTRANSFERASE 3"/>
    <property type="match status" value="1"/>
</dbReference>
<dbReference type="GO" id="GO:0008107">
    <property type="term" value="F:galactoside 2-alpha-L-fucosyltransferase activity"/>
    <property type="evidence" value="ECO:0007669"/>
    <property type="project" value="InterPro"/>
</dbReference>
<dbReference type="GO" id="GO:0016020">
    <property type="term" value="C:membrane"/>
    <property type="evidence" value="ECO:0007669"/>
    <property type="project" value="InterPro"/>
</dbReference>
<dbReference type="PANTHER" id="PTHR31889">
    <property type="entry name" value="FUCOSYLTRANSFERASE 2-RELATED"/>
    <property type="match status" value="1"/>
</dbReference>
<dbReference type="GO" id="GO:0071555">
    <property type="term" value="P:cell wall organization"/>
    <property type="evidence" value="ECO:0007669"/>
    <property type="project" value="UniProtKB-KW"/>
</dbReference>
<comment type="caution">
    <text evidence="9">The sequence shown here is derived from an EMBL/GenBank/DDBJ whole genome shotgun (WGS) entry which is preliminary data.</text>
</comment>
<dbReference type="EMBL" id="AMZH03000992">
    <property type="protein sequence ID" value="RRT81089.1"/>
    <property type="molecule type" value="Genomic_DNA"/>
</dbReference>
<keyword evidence="5" id="KW-0333">Golgi apparatus</keyword>
<feature type="region of interest" description="Disordered" evidence="8">
    <location>
        <begin position="572"/>
        <end position="595"/>
    </location>
</feature>
<reference evidence="9 10" key="1">
    <citation type="journal article" date="2014" name="Agronomy (Basel)">
        <title>A Draft Genome Sequence for Ensete ventricosum, the Drought-Tolerant Tree Against Hunger.</title>
        <authorList>
            <person name="Harrison J."/>
            <person name="Moore K.A."/>
            <person name="Paszkiewicz K."/>
            <person name="Jones T."/>
            <person name="Grant M."/>
            <person name="Ambacheew D."/>
            <person name="Muzemil S."/>
            <person name="Studholme D.J."/>
        </authorList>
    </citation>
    <scope>NUCLEOTIDE SEQUENCE [LARGE SCALE GENOMIC DNA]</scope>
</reference>
<dbReference type="Gene3D" id="3.40.50.11340">
    <property type="match status" value="1"/>
</dbReference>
<accession>A0A427AXU9</accession>
<dbReference type="FunFam" id="3.40.50.11340:FF:000005">
    <property type="entry name" value="Galactoside 2-alpha-L-fucosyltransferase"/>
    <property type="match status" value="1"/>
</dbReference>
<keyword evidence="3" id="KW-0328">Glycosyltransferase</keyword>
<comment type="subcellular location">
    <subcellularLocation>
        <location evidence="1">Golgi apparatus</location>
    </subcellularLocation>
</comment>
<evidence type="ECO:0000256" key="8">
    <source>
        <dbReference type="SAM" id="MobiDB-lite"/>
    </source>
</evidence>
<evidence type="ECO:0000256" key="1">
    <source>
        <dbReference type="ARBA" id="ARBA00004555"/>
    </source>
</evidence>
<feature type="compositionally biased region" description="Low complexity" evidence="8">
    <location>
        <begin position="74"/>
        <end position="83"/>
    </location>
</feature>
<evidence type="ECO:0008006" key="11">
    <source>
        <dbReference type="Google" id="ProtNLM"/>
    </source>
</evidence>
<evidence type="ECO:0000256" key="3">
    <source>
        <dbReference type="ARBA" id="ARBA00022676"/>
    </source>
</evidence>
<evidence type="ECO:0000313" key="10">
    <source>
        <dbReference type="Proteomes" id="UP000287651"/>
    </source>
</evidence>
<evidence type="ECO:0000256" key="4">
    <source>
        <dbReference type="ARBA" id="ARBA00022679"/>
    </source>
</evidence>
<keyword evidence="4" id="KW-0808">Transferase</keyword>